<feature type="transmembrane region" description="Helical" evidence="1">
    <location>
        <begin position="173"/>
        <end position="195"/>
    </location>
</feature>
<dbReference type="OrthoDB" id="1895162at2"/>
<dbReference type="AlphaFoldDB" id="A0A3G1KM04"/>
<evidence type="ECO:0000313" key="3">
    <source>
        <dbReference type="Proteomes" id="UP000323521"/>
    </source>
</evidence>
<keyword evidence="1" id="KW-0472">Membrane</keyword>
<accession>A0A3G1KM04</accession>
<dbReference type="Proteomes" id="UP000323521">
    <property type="component" value="Chromosome"/>
</dbReference>
<feature type="transmembrane region" description="Helical" evidence="1">
    <location>
        <begin position="45"/>
        <end position="65"/>
    </location>
</feature>
<evidence type="ECO:0000313" key="2">
    <source>
        <dbReference type="EMBL" id="ATW23506.1"/>
    </source>
</evidence>
<proteinExistence type="predicted"/>
<keyword evidence="1" id="KW-1133">Transmembrane helix</keyword>
<feature type="transmembrane region" description="Helical" evidence="1">
    <location>
        <begin position="145"/>
        <end position="167"/>
    </location>
</feature>
<dbReference type="RefSeq" id="WP_148132653.1">
    <property type="nucleotide sequence ID" value="NZ_CP017634.1"/>
</dbReference>
<evidence type="ECO:0000256" key="1">
    <source>
        <dbReference type="SAM" id="Phobius"/>
    </source>
</evidence>
<organism evidence="2 3">
    <name type="scientific">Formimonas warabiya</name>
    <dbReference type="NCBI Taxonomy" id="1761012"/>
    <lineage>
        <taxon>Bacteria</taxon>
        <taxon>Bacillati</taxon>
        <taxon>Bacillota</taxon>
        <taxon>Clostridia</taxon>
        <taxon>Eubacteriales</taxon>
        <taxon>Peptococcaceae</taxon>
        <taxon>Candidatus Formimonas</taxon>
    </lineage>
</organism>
<protein>
    <submittedName>
        <fullName evidence="2">Uncharacterized protein</fullName>
    </submittedName>
</protein>
<reference evidence="2 3" key="1">
    <citation type="submission" date="2016-10" db="EMBL/GenBank/DDBJ databases">
        <title>Complete Genome Sequence of Peptococcaceae strain DCMF.</title>
        <authorList>
            <person name="Edwards R.J."/>
            <person name="Holland S.I."/>
            <person name="Deshpande N.P."/>
            <person name="Wong Y.K."/>
            <person name="Ertan H."/>
            <person name="Manefield M."/>
            <person name="Russell T.L."/>
            <person name="Lee M.J."/>
        </authorList>
    </citation>
    <scope>NUCLEOTIDE SEQUENCE [LARGE SCALE GENOMIC DNA]</scope>
    <source>
        <strain evidence="2 3">DCMF</strain>
    </source>
</reference>
<gene>
    <name evidence="2" type="ORF">DCMF_00695</name>
</gene>
<dbReference type="KEGG" id="fwa:DCMF_00695"/>
<name>A0A3G1KM04_FORW1</name>
<keyword evidence="1" id="KW-0812">Transmembrane</keyword>
<feature type="transmembrane region" description="Helical" evidence="1">
    <location>
        <begin position="12"/>
        <end position="33"/>
    </location>
</feature>
<keyword evidence="3" id="KW-1185">Reference proteome</keyword>
<dbReference type="EMBL" id="CP017634">
    <property type="protein sequence ID" value="ATW23506.1"/>
    <property type="molecule type" value="Genomic_DNA"/>
</dbReference>
<sequence length="205" mass="23993">MNKLKRIYNLTNIKYPWLLLLSMVMFILSLSFHRLHPNIDSNIEIVIYGAGFAVALIWSILNYISHLRLNTIYQRHDDLTVFVEHMSMKRDEKIELIQYLNDFVKDLEEKGDTHENAVKKAISHFQVQEFTAAQASDLFEKPTHYYLLGYVSIFVGVILIIQCLNIIFPVPFIMLAASFMLVLYSIAFFCLFFLYKLLDVLISKK</sequence>